<dbReference type="AlphaFoldDB" id="A0A814VLC6"/>
<dbReference type="Proteomes" id="UP000663889">
    <property type="component" value="Unassembled WGS sequence"/>
</dbReference>
<evidence type="ECO:0000313" key="2">
    <source>
        <dbReference type="Proteomes" id="UP000663889"/>
    </source>
</evidence>
<name>A0A814VLC6_9BILA</name>
<gene>
    <name evidence="1" type="ORF">SEV965_LOCUS20560</name>
</gene>
<comment type="caution">
    <text evidence="1">The sequence shown here is derived from an EMBL/GenBank/DDBJ whole genome shotgun (WGS) entry which is preliminary data.</text>
</comment>
<organism evidence="1 2">
    <name type="scientific">Rotaria sordida</name>
    <dbReference type="NCBI Taxonomy" id="392033"/>
    <lineage>
        <taxon>Eukaryota</taxon>
        <taxon>Metazoa</taxon>
        <taxon>Spiralia</taxon>
        <taxon>Gnathifera</taxon>
        <taxon>Rotifera</taxon>
        <taxon>Eurotatoria</taxon>
        <taxon>Bdelloidea</taxon>
        <taxon>Philodinida</taxon>
        <taxon>Philodinidae</taxon>
        <taxon>Rotaria</taxon>
    </lineage>
</organism>
<reference evidence="1" key="1">
    <citation type="submission" date="2021-02" db="EMBL/GenBank/DDBJ databases">
        <authorList>
            <person name="Nowell W R."/>
        </authorList>
    </citation>
    <scope>NUCLEOTIDE SEQUENCE</scope>
</reference>
<protein>
    <submittedName>
        <fullName evidence="1">Uncharacterized protein</fullName>
    </submittedName>
</protein>
<proteinExistence type="predicted"/>
<dbReference type="EMBL" id="CAJNOU010001345">
    <property type="protein sequence ID" value="CAF1190437.1"/>
    <property type="molecule type" value="Genomic_DNA"/>
</dbReference>
<sequence>MVSHLYLSIYDTIKPVIDAINNSENQIFRINVVHIISQRTNVLCNPCGGLLPLLANAISASHEIEILENMEGLSQLNALKILKHVMSLTDLFILANSLSFAELKQEINMPNGEILSQCLQLTMTTAVCHCMEYYFQQLDRSIKSSQASSQQSKTSTKDPIESIFELIYLINSREKTNCDEPI</sequence>
<evidence type="ECO:0000313" key="1">
    <source>
        <dbReference type="EMBL" id="CAF1190437.1"/>
    </source>
</evidence>
<accession>A0A814VLC6</accession>